<evidence type="ECO:0000256" key="2">
    <source>
        <dbReference type="SAM" id="Phobius"/>
    </source>
</evidence>
<feature type="compositionally biased region" description="Basic and acidic residues" evidence="1">
    <location>
        <begin position="14"/>
        <end position="26"/>
    </location>
</feature>
<keyword evidence="2" id="KW-0472">Membrane</keyword>
<name>A0A447CRT9_9BRAD</name>
<dbReference type="AlphaFoldDB" id="A0A447CRT9"/>
<organism evidence="3 4">
    <name type="scientific">Rhodoplanes serenus</name>
    <dbReference type="NCBI Taxonomy" id="200615"/>
    <lineage>
        <taxon>Bacteria</taxon>
        <taxon>Pseudomonadati</taxon>
        <taxon>Pseudomonadota</taxon>
        <taxon>Alphaproteobacteria</taxon>
        <taxon>Hyphomicrobiales</taxon>
        <taxon>Nitrobacteraceae</taxon>
        <taxon>Rhodoplanes</taxon>
    </lineage>
</organism>
<accession>A0A447CRT9</accession>
<reference evidence="4" key="1">
    <citation type="submission" date="2018-10" db="EMBL/GenBank/DDBJ databases">
        <authorList>
            <person name="Peiro R."/>
            <person name="Begona"/>
            <person name="Cbmso G."/>
            <person name="Lopez M."/>
            <person name="Gonzalez S."/>
            <person name="Sacristan E."/>
            <person name="Castillo E."/>
        </authorList>
    </citation>
    <scope>NUCLEOTIDE SEQUENCE [LARGE SCALE GENOMIC DNA]</scope>
</reference>
<dbReference type="Proteomes" id="UP000289200">
    <property type="component" value="Unassembled WGS sequence"/>
</dbReference>
<keyword evidence="2" id="KW-0812">Transmembrane</keyword>
<sequence length="408" mass="41608">MTFLVRATSVGAEPAKRGADRARRAGGDTPSRRRRHLVLPALAAAALAGALWLAGPRAIDSAGLLLDQNDPVRLADRMVARSLDTDVARREIAAALAAGDVELAQSFVELSRARGVALDPAQVTAVEAAAAPRATALRAARNFGHGLVSGEPDDAAGVAGMLLGDLFVFGDLRDAVREGGRLATGAEADPLVLGLAGVGLAVTAGTYASLGAGAPARAGVSVVKAALKTGRMGAGLAAWTGRTLRGAVDLPAARHAVAGAVLQPAAAARGLRAAVKLDKAKPLADLLQDAGRIQAKAGTRAAMDAMKIAEGPRDVAKAAKLAEASGGKTRAILKLGGRGAIALTTGALTLFQWSVSALLWLLWGLGLVKSLTERITRRCLAIGRQRRSRRITRAAAQAASSPVLLRAS</sequence>
<evidence type="ECO:0000256" key="1">
    <source>
        <dbReference type="SAM" id="MobiDB-lite"/>
    </source>
</evidence>
<feature type="region of interest" description="Disordered" evidence="1">
    <location>
        <begin position="1"/>
        <end position="31"/>
    </location>
</feature>
<feature type="transmembrane region" description="Helical" evidence="2">
    <location>
        <begin position="37"/>
        <end position="55"/>
    </location>
</feature>
<keyword evidence="4" id="KW-1185">Reference proteome</keyword>
<protein>
    <submittedName>
        <fullName evidence="3">Uncharacterized protein</fullName>
    </submittedName>
</protein>
<feature type="transmembrane region" description="Helical" evidence="2">
    <location>
        <begin position="350"/>
        <end position="368"/>
    </location>
</feature>
<evidence type="ECO:0000313" key="3">
    <source>
        <dbReference type="EMBL" id="VCU07938.1"/>
    </source>
</evidence>
<dbReference type="RefSeq" id="WP_129608099.1">
    <property type="nucleotide sequence ID" value="NZ_UWOC01000088.1"/>
</dbReference>
<comment type="caution">
    <text evidence="3">The sequence shown here is derived from an EMBL/GenBank/DDBJ whole genome shotgun (WGS) entry which is preliminary data.</text>
</comment>
<keyword evidence="2" id="KW-1133">Transmembrane helix</keyword>
<evidence type="ECO:0000313" key="4">
    <source>
        <dbReference type="Proteomes" id="UP000289200"/>
    </source>
</evidence>
<proteinExistence type="predicted"/>
<dbReference type="OrthoDB" id="8364552at2"/>
<gene>
    <name evidence="3" type="ORF">RHODGE_RHODGE_01081</name>
</gene>
<dbReference type="EMBL" id="UWOC01000088">
    <property type="protein sequence ID" value="VCU07938.1"/>
    <property type="molecule type" value="Genomic_DNA"/>
</dbReference>